<evidence type="ECO:0000256" key="2">
    <source>
        <dbReference type="ARBA" id="ARBA00022771"/>
    </source>
</evidence>
<protein>
    <recommendedName>
        <fullName evidence="4">RanBP2-type domain-containing protein</fullName>
    </recommendedName>
</protein>
<organism evidence="5 6">
    <name type="scientific">Vibrio stylophorae</name>
    <dbReference type="NCBI Taxonomy" id="659351"/>
    <lineage>
        <taxon>Bacteria</taxon>
        <taxon>Pseudomonadati</taxon>
        <taxon>Pseudomonadota</taxon>
        <taxon>Gammaproteobacteria</taxon>
        <taxon>Vibrionales</taxon>
        <taxon>Vibrionaceae</taxon>
        <taxon>Vibrio</taxon>
    </lineage>
</organism>
<evidence type="ECO:0000256" key="1">
    <source>
        <dbReference type="ARBA" id="ARBA00022723"/>
    </source>
</evidence>
<evidence type="ECO:0000256" key="3">
    <source>
        <dbReference type="ARBA" id="ARBA00022833"/>
    </source>
</evidence>
<proteinExistence type="predicted"/>
<dbReference type="SUPFAM" id="SSF90209">
    <property type="entry name" value="Ran binding protein zinc finger-like"/>
    <property type="match status" value="1"/>
</dbReference>
<gene>
    <name evidence="5" type="ORF">VST7929_02758</name>
</gene>
<comment type="caution">
    <text evidence="5">The sequence shown here is derived from an EMBL/GenBank/DDBJ whole genome shotgun (WGS) entry which is preliminary data.</text>
</comment>
<keyword evidence="1" id="KW-0479">Metal-binding</keyword>
<dbReference type="EMBL" id="CAKLDI010000002">
    <property type="protein sequence ID" value="CAH0535097.1"/>
    <property type="molecule type" value="Genomic_DNA"/>
</dbReference>
<accession>A0ABN8DUU4</accession>
<sequence length="101" mass="11720">MKKIYTHENIFIVHNIKNIIEAQGIEIFMKNEFAPGVIGEISAFDAWPEIWILHDNDEEKTKAIIASATQVKNTIDWLCKHCNETNDPSFDICWQCQQARD</sequence>
<dbReference type="Pfam" id="PF24463">
    <property type="entry name" value="DUF7577"/>
    <property type="match status" value="1"/>
</dbReference>
<dbReference type="InterPro" id="IPR018551">
    <property type="entry name" value="DUF2007"/>
</dbReference>
<dbReference type="Pfam" id="PF09413">
    <property type="entry name" value="DUF2007"/>
    <property type="match status" value="1"/>
</dbReference>
<evidence type="ECO:0000259" key="4">
    <source>
        <dbReference type="PROSITE" id="PS01358"/>
    </source>
</evidence>
<dbReference type="InterPro" id="IPR001876">
    <property type="entry name" value="Znf_RanBP2"/>
</dbReference>
<evidence type="ECO:0000313" key="5">
    <source>
        <dbReference type="EMBL" id="CAH0535097.1"/>
    </source>
</evidence>
<dbReference type="PROSITE" id="PS01358">
    <property type="entry name" value="ZF_RANBP2_1"/>
    <property type="match status" value="1"/>
</dbReference>
<reference evidence="5" key="1">
    <citation type="submission" date="2021-11" db="EMBL/GenBank/DDBJ databases">
        <authorList>
            <person name="Rodrigo-Torres L."/>
            <person name="Arahal R. D."/>
            <person name="Lucena T."/>
        </authorList>
    </citation>
    <scope>NUCLEOTIDE SEQUENCE</scope>
    <source>
        <strain evidence="5">CECT 7929</strain>
    </source>
</reference>
<dbReference type="InterPro" id="IPR055999">
    <property type="entry name" value="DUF7577"/>
</dbReference>
<keyword evidence="6" id="KW-1185">Reference proteome</keyword>
<keyword evidence="2" id="KW-0863">Zinc-finger</keyword>
<dbReference type="Proteomes" id="UP000838672">
    <property type="component" value="Unassembled WGS sequence"/>
</dbReference>
<dbReference type="InterPro" id="IPR036443">
    <property type="entry name" value="Znf_RanBP2_sf"/>
</dbReference>
<name>A0ABN8DUU4_9VIBR</name>
<dbReference type="RefSeq" id="WP_237467957.1">
    <property type="nucleotide sequence ID" value="NZ_CAKLDI010000002.1"/>
</dbReference>
<feature type="domain" description="RanBP2-type" evidence="4">
    <location>
        <begin position="77"/>
        <end position="96"/>
    </location>
</feature>
<evidence type="ECO:0000313" key="6">
    <source>
        <dbReference type="Proteomes" id="UP000838672"/>
    </source>
</evidence>
<keyword evidence="3" id="KW-0862">Zinc</keyword>